<name>R9QZW1_9BACT</name>
<dbReference type="InterPro" id="IPR002052">
    <property type="entry name" value="DNA_methylase_N6_adenine_CS"/>
</dbReference>
<evidence type="ECO:0000313" key="8">
    <source>
        <dbReference type="EMBL" id="AGH13521.1"/>
    </source>
</evidence>
<dbReference type="InterPro" id="IPR007848">
    <property type="entry name" value="Small_mtfrase_dom"/>
</dbReference>
<evidence type="ECO:0000259" key="6">
    <source>
        <dbReference type="Pfam" id="PF05175"/>
    </source>
</evidence>
<dbReference type="GO" id="GO:0102559">
    <property type="term" value="F:peptide chain release factor N(5)-glutamine methyltransferase activity"/>
    <property type="evidence" value="ECO:0007669"/>
    <property type="project" value="UniProtKB-EC"/>
</dbReference>
<dbReference type="PANTHER" id="PTHR18895:SF74">
    <property type="entry name" value="MTRF1L RELEASE FACTOR GLUTAMINE METHYLTRANSFERASE"/>
    <property type="match status" value="1"/>
</dbReference>
<dbReference type="Gene3D" id="3.40.50.150">
    <property type="entry name" value="Vaccinia Virus protein VP39"/>
    <property type="match status" value="1"/>
</dbReference>
<dbReference type="Pfam" id="PF17827">
    <property type="entry name" value="PrmC_N"/>
    <property type="match status" value="1"/>
</dbReference>
<dbReference type="InterPro" id="IPR019874">
    <property type="entry name" value="RF_methyltr_PrmC"/>
</dbReference>
<evidence type="ECO:0000256" key="4">
    <source>
        <dbReference type="ARBA" id="ARBA00022691"/>
    </source>
</evidence>
<dbReference type="EC" id="2.1.1.297" evidence="1"/>
<protein>
    <recommendedName>
        <fullName evidence="1">peptide chain release factor N(5)-glutamine methyltransferase</fullName>
        <ecNumber evidence="1">2.1.1.297</ecNumber>
    </recommendedName>
</protein>
<organism evidence="8">
    <name type="scientific">uncultured bacterium pUR16A2</name>
    <dbReference type="NCBI Taxonomy" id="1204710"/>
    <lineage>
        <taxon>Bacteria</taxon>
        <taxon>environmental samples</taxon>
    </lineage>
</organism>
<feature type="domain" description="Release factor glutamine methyltransferase N-terminal" evidence="7">
    <location>
        <begin position="12"/>
        <end position="76"/>
    </location>
</feature>
<evidence type="ECO:0000256" key="3">
    <source>
        <dbReference type="ARBA" id="ARBA00022679"/>
    </source>
</evidence>
<dbReference type="InterPro" id="IPR029063">
    <property type="entry name" value="SAM-dependent_MTases_sf"/>
</dbReference>
<evidence type="ECO:0000256" key="1">
    <source>
        <dbReference type="ARBA" id="ARBA00012771"/>
    </source>
</evidence>
<dbReference type="EMBL" id="JX188020">
    <property type="protein sequence ID" value="AGH13521.1"/>
    <property type="molecule type" value="Genomic_DNA"/>
</dbReference>
<accession>R9QZW1</accession>
<dbReference type="InterPro" id="IPR050320">
    <property type="entry name" value="N5-glutamine_MTase"/>
</dbReference>
<dbReference type="GO" id="GO:0003676">
    <property type="term" value="F:nucleic acid binding"/>
    <property type="evidence" value="ECO:0007669"/>
    <property type="project" value="InterPro"/>
</dbReference>
<feature type="domain" description="Methyltransferase small" evidence="6">
    <location>
        <begin position="98"/>
        <end position="193"/>
    </location>
</feature>
<dbReference type="NCBIfam" id="TIGR00536">
    <property type="entry name" value="hemK_fam"/>
    <property type="match status" value="1"/>
</dbReference>
<proteinExistence type="predicted"/>
<evidence type="ECO:0000256" key="2">
    <source>
        <dbReference type="ARBA" id="ARBA00022603"/>
    </source>
</evidence>
<dbReference type="GO" id="GO:0032259">
    <property type="term" value="P:methylation"/>
    <property type="evidence" value="ECO:0007669"/>
    <property type="project" value="UniProtKB-KW"/>
</dbReference>
<dbReference type="InterPro" id="IPR004556">
    <property type="entry name" value="HemK-like"/>
</dbReference>
<dbReference type="Gene3D" id="1.10.8.10">
    <property type="entry name" value="DNA helicase RuvA subunit, C-terminal domain"/>
    <property type="match status" value="1"/>
</dbReference>
<keyword evidence="3" id="KW-0808">Transferase</keyword>
<dbReference type="SMR" id="R9QZW1"/>
<dbReference type="NCBIfam" id="TIGR03534">
    <property type="entry name" value="RF_mod_PrmC"/>
    <property type="match status" value="1"/>
</dbReference>
<dbReference type="AlphaFoldDB" id="R9QZW1"/>
<reference evidence="8" key="1">
    <citation type="submission" date="2012-06" db="EMBL/GenBank/DDBJ databases">
        <title>A novel metagenomic alpha-L-rhamnosidase with high activity on rutin.</title>
        <authorList>
            <person name="Rabausch U."/>
            <person name="Streit W.R."/>
        </authorList>
    </citation>
    <scope>NUCLEOTIDE SEQUENCE</scope>
</reference>
<sequence length="279" mass="31123">MLLRDFIRESIESLSAFYPSDEARKLVLMLAQSRLGVKSYTHIIEPDTEVPCEFVDTLQTDIRRMLAGEPVQYVLGEAEFYGRMFRVAPGVLIPRPETEMLVQEALNHVHSDSSVLDLCTGSGCIAWTVSLEKPGCKVTAVDISDAALEVAESQPFGDSPRFIRADILDDPDQSVFGTYDVLLANPPYIMDSERAVMRKNVLDFEPDLALFVPDSDPLVYYRAIAVWAGKLLVRGGFAMVEINEKLGAETLALFEGAQLSDIRIVKDFFGKDRFIVFSK</sequence>
<dbReference type="CDD" id="cd02440">
    <property type="entry name" value="AdoMet_MTases"/>
    <property type="match status" value="1"/>
</dbReference>
<comment type="catalytic activity">
    <reaction evidence="5">
        <text>L-glutaminyl-[peptide chain release factor] + S-adenosyl-L-methionine = N(5)-methyl-L-glutaminyl-[peptide chain release factor] + S-adenosyl-L-homocysteine + H(+)</text>
        <dbReference type="Rhea" id="RHEA:42896"/>
        <dbReference type="Rhea" id="RHEA-COMP:10271"/>
        <dbReference type="Rhea" id="RHEA-COMP:10272"/>
        <dbReference type="ChEBI" id="CHEBI:15378"/>
        <dbReference type="ChEBI" id="CHEBI:30011"/>
        <dbReference type="ChEBI" id="CHEBI:57856"/>
        <dbReference type="ChEBI" id="CHEBI:59789"/>
        <dbReference type="ChEBI" id="CHEBI:61891"/>
        <dbReference type="EC" id="2.1.1.297"/>
    </reaction>
</comment>
<dbReference type="PANTHER" id="PTHR18895">
    <property type="entry name" value="HEMK METHYLTRANSFERASE"/>
    <property type="match status" value="1"/>
</dbReference>
<dbReference type="InterPro" id="IPR040758">
    <property type="entry name" value="PrmC_N"/>
</dbReference>
<dbReference type="Pfam" id="PF05175">
    <property type="entry name" value="MTS"/>
    <property type="match status" value="1"/>
</dbReference>
<keyword evidence="2" id="KW-0489">Methyltransferase</keyword>
<dbReference type="PROSITE" id="PS00092">
    <property type="entry name" value="N6_MTASE"/>
    <property type="match status" value="1"/>
</dbReference>
<dbReference type="SUPFAM" id="SSF53335">
    <property type="entry name" value="S-adenosyl-L-methionine-dependent methyltransferases"/>
    <property type="match status" value="1"/>
</dbReference>
<evidence type="ECO:0000259" key="7">
    <source>
        <dbReference type="Pfam" id="PF17827"/>
    </source>
</evidence>
<evidence type="ECO:0000256" key="5">
    <source>
        <dbReference type="ARBA" id="ARBA00048391"/>
    </source>
</evidence>
<keyword evidence="4" id="KW-0949">S-adenosyl-L-methionine</keyword>